<gene>
    <name evidence="2" type="ORF">SI8410_01001615</name>
</gene>
<dbReference type="EMBL" id="LR746264">
    <property type="protein sequence ID" value="CAA7389603.1"/>
    <property type="molecule type" value="Genomic_DNA"/>
</dbReference>
<proteinExistence type="predicted"/>
<name>A0A7I8K005_SPIIN</name>
<dbReference type="Proteomes" id="UP000663760">
    <property type="component" value="Chromosome 1"/>
</dbReference>
<accession>A0A7I8K005</accession>
<dbReference type="PANTHER" id="PTHR33431">
    <property type="entry name" value="ENABLED-LIKE PROTEIN (DUF1635)"/>
    <property type="match status" value="1"/>
</dbReference>
<feature type="region of interest" description="Disordered" evidence="1">
    <location>
        <begin position="1"/>
        <end position="21"/>
    </location>
</feature>
<dbReference type="Pfam" id="PF07795">
    <property type="entry name" value="DUF1635"/>
    <property type="match status" value="1"/>
</dbReference>
<dbReference type="OrthoDB" id="778241at2759"/>
<sequence>MDGRGRPGVESGIGTSSSSSSTKYWTFLLPLSWSLADLNQFFGRASAELGSPTTGAEEEIMKEDNVKQLLQILRITSFEREKLLAQNAHSGFLEQSPSLPLLHPSYGSARGNDGISHFDALTRMDSSQSNDASSPEESSPFEFVPSPVLFAGGAAKNPSSGMAHHLLPERDAASETIDHLLPKKALPEKGKLLQAVIEAGPLLQTLLVAGSLPQWRNPPPLRPFQIPPVSVRGPNQNTELVHPSPRPSPSACTGGYQIGKRQKL</sequence>
<evidence type="ECO:0000313" key="3">
    <source>
        <dbReference type="Proteomes" id="UP000663760"/>
    </source>
</evidence>
<evidence type="ECO:0000256" key="1">
    <source>
        <dbReference type="SAM" id="MobiDB-lite"/>
    </source>
</evidence>
<dbReference type="PANTHER" id="PTHR33431:SF12">
    <property type="entry name" value="HIGH MOBILITY GROUP BOX PROTEIN, PUTATIVE (DUF1635)-RELATED"/>
    <property type="match status" value="1"/>
</dbReference>
<keyword evidence="3" id="KW-1185">Reference proteome</keyword>
<dbReference type="AlphaFoldDB" id="A0A7I8K005"/>
<evidence type="ECO:0000313" key="2">
    <source>
        <dbReference type="EMBL" id="CAA7389603.1"/>
    </source>
</evidence>
<protein>
    <submittedName>
        <fullName evidence="2">Uncharacterized protein</fullName>
    </submittedName>
</protein>
<dbReference type="InterPro" id="IPR012862">
    <property type="entry name" value="DUF1635"/>
</dbReference>
<organism evidence="2 3">
    <name type="scientific">Spirodela intermedia</name>
    <name type="common">Intermediate duckweed</name>
    <dbReference type="NCBI Taxonomy" id="51605"/>
    <lineage>
        <taxon>Eukaryota</taxon>
        <taxon>Viridiplantae</taxon>
        <taxon>Streptophyta</taxon>
        <taxon>Embryophyta</taxon>
        <taxon>Tracheophyta</taxon>
        <taxon>Spermatophyta</taxon>
        <taxon>Magnoliopsida</taxon>
        <taxon>Liliopsida</taxon>
        <taxon>Araceae</taxon>
        <taxon>Lemnoideae</taxon>
        <taxon>Spirodela</taxon>
    </lineage>
</organism>
<feature type="region of interest" description="Disordered" evidence="1">
    <location>
        <begin position="225"/>
        <end position="264"/>
    </location>
</feature>
<reference evidence="2" key="1">
    <citation type="submission" date="2020-02" db="EMBL/GenBank/DDBJ databases">
        <authorList>
            <person name="Scholz U."/>
            <person name="Mascher M."/>
            <person name="Fiebig A."/>
        </authorList>
    </citation>
    <scope>NUCLEOTIDE SEQUENCE</scope>
</reference>